<dbReference type="OMA" id="RDSWENT"/>
<reference evidence="2 3" key="1">
    <citation type="journal article" date="2011" name="Genome Biol.">
        <title>Comparative genome sequence analysis underscores mycoparasitism as the ancestral life style of Trichoderma.</title>
        <authorList>
            <person name="Kubicek C.P."/>
            <person name="Herrera-Estrella A."/>
            <person name="Seidl-Seiboth V."/>
            <person name="Martinez D.A."/>
            <person name="Druzhinina I.S."/>
            <person name="Thon M."/>
            <person name="Zeilinger S."/>
            <person name="Casas-Flores S."/>
            <person name="Horwitz B.A."/>
            <person name="Mukherjee P.K."/>
            <person name="Mukherjee M."/>
            <person name="Kredics L."/>
            <person name="Alcaraz L.D."/>
            <person name="Aerts A."/>
            <person name="Antal Z."/>
            <person name="Atanasova L."/>
            <person name="Cervantes-Badillo M.G."/>
            <person name="Challacombe J."/>
            <person name="Chertkov O."/>
            <person name="McCluskey K."/>
            <person name="Coulpier F."/>
            <person name="Deshpande N."/>
            <person name="von Doehren H."/>
            <person name="Ebbole D.J."/>
            <person name="Esquivel-Naranjo E.U."/>
            <person name="Fekete E."/>
            <person name="Flipphi M."/>
            <person name="Glaser F."/>
            <person name="Gomez-Rodriguez E.Y."/>
            <person name="Gruber S."/>
            <person name="Han C."/>
            <person name="Henrissat B."/>
            <person name="Hermosa R."/>
            <person name="Hernandez-Onate M."/>
            <person name="Karaffa L."/>
            <person name="Kosti I."/>
            <person name="Le Crom S."/>
            <person name="Lindquist E."/>
            <person name="Lucas S."/>
            <person name="Luebeck M."/>
            <person name="Luebeck P.S."/>
            <person name="Margeot A."/>
            <person name="Metz B."/>
            <person name="Misra M."/>
            <person name="Nevalainen H."/>
            <person name="Omann M."/>
            <person name="Packer N."/>
            <person name="Perrone G."/>
            <person name="Uresti-Rivera E.E."/>
            <person name="Salamov A."/>
            <person name="Schmoll M."/>
            <person name="Seiboth B."/>
            <person name="Shapiro H."/>
            <person name="Sukno S."/>
            <person name="Tamayo-Ramos J.A."/>
            <person name="Tisch D."/>
            <person name="Wiest A."/>
            <person name="Wilkinson H.H."/>
            <person name="Zhang M."/>
            <person name="Coutinho P.M."/>
            <person name="Kenerley C.M."/>
            <person name="Monte E."/>
            <person name="Baker S.E."/>
            <person name="Grigoriev I.V."/>
        </authorList>
    </citation>
    <scope>NUCLEOTIDE SEQUENCE [LARGE SCALE GENOMIC DNA]</scope>
    <source>
        <strain evidence="3">Gv29-8 / FGSC 10586</strain>
    </source>
</reference>
<proteinExistence type="predicted"/>
<dbReference type="Proteomes" id="UP000007115">
    <property type="component" value="Unassembled WGS sequence"/>
</dbReference>
<feature type="coiled-coil region" evidence="1">
    <location>
        <begin position="12"/>
        <end position="39"/>
    </location>
</feature>
<protein>
    <submittedName>
        <fullName evidence="2">Uncharacterized protein</fullName>
    </submittedName>
</protein>
<sequence length="311" mass="35017">MSRLPPVEKFSLAVRKNIRDEWENKRAEYEKKLSDLLGAPWKIDINLHQVCAYAQEGYATESPGSMIAAYIDGVLYQLDRFIGSHGEEGKAELNTIASAQTITMDLDQDKKFSYCGCEVSPTGQLVILFREGCLGTNIDYACSLENLEAALNAAPSAAVASHRPMSFVARAAIRNDWDTEVESIKTKLSEILKKEITVVPQFEQVFDKLSAAKDAPDSWERNLGMFLKMYYEALVQYLEYQKFGEDDMLYEGFNEVIDKATVVFRIVDKGQLKHSTYNECVVEDGTLILQTIPENFGTNIPQCSDKLMDLL</sequence>
<dbReference type="AlphaFoldDB" id="G9MRK1"/>
<evidence type="ECO:0000313" key="3">
    <source>
        <dbReference type="Proteomes" id="UP000007115"/>
    </source>
</evidence>
<dbReference type="RefSeq" id="XP_013956936.1">
    <property type="nucleotide sequence ID" value="XM_014101461.1"/>
</dbReference>
<name>G9MRK1_HYPVG</name>
<dbReference type="HOGENOM" id="CLU_061413_0_0_1"/>
<accession>G9MRK1</accession>
<comment type="caution">
    <text evidence="2">The sequence shown here is derived from an EMBL/GenBank/DDBJ whole genome shotgun (WGS) entry which is preliminary data.</text>
</comment>
<dbReference type="VEuPathDB" id="FungiDB:TRIVIDRAFT_28147"/>
<organism evidence="2 3">
    <name type="scientific">Hypocrea virens (strain Gv29-8 / FGSC 10586)</name>
    <name type="common">Gliocladium virens</name>
    <name type="synonym">Trichoderma virens</name>
    <dbReference type="NCBI Taxonomy" id="413071"/>
    <lineage>
        <taxon>Eukaryota</taxon>
        <taxon>Fungi</taxon>
        <taxon>Dikarya</taxon>
        <taxon>Ascomycota</taxon>
        <taxon>Pezizomycotina</taxon>
        <taxon>Sordariomycetes</taxon>
        <taxon>Hypocreomycetidae</taxon>
        <taxon>Hypocreales</taxon>
        <taxon>Hypocreaceae</taxon>
        <taxon>Trichoderma</taxon>
    </lineage>
</organism>
<dbReference type="GeneID" id="25792620"/>
<evidence type="ECO:0000256" key="1">
    <source>
        <dbReference type="SAM" id="Coils"/>
    </source>
</evidence>
<dbReference type="eggNOG" id="ENOG502S7M4">
    <property type="taxonomic scope" value="Eukaryota"/>
</dbReference>
<dbReference type="EMBL" id="ABDF02000006">
    <property type="protein sequence ID" value="EHK22722.1"/>
    <property type="molecule type" value="Genomic_DNA"/>
</dbReference>
<keyword evidence="3" id="KW-1185">Reference proteome</keyword>
<evidence type="ECO:0000313" key="2">
    <source>
        <dbReference type="EMBL" id="EHK22722.1"/>
    </source>
</evidence>
<dbReference type="InParanoid" id="G9MRK1"/>
<dbReference type="OrthoDB" id="2364174at2759"/>
<keyword evidence="1" id="KW-0175">Coiled coil</keyword>
<gene>
    <name evidence="2" type="ORF">TRIVIDRAFT_28147</name>
</gene>